<comment type="caution">
    <text evidence="2">The sequence shown here is derived from an EMBL/GenBank/DDBJ whole genome shotgun (WGS) entry which is preliminary data.</text>
</comment>
<dbReference type="AlphaFoldDB" id="A0A0J7K1L8"/>
<proteinExistence type="predicted"/>
<gene>
    <name evidence="2" type="ORF">RF55_18231</name>
</gene>
<evidence type="ECO:0000313" key="2">
    <source>
        <dbReference type="EMBL" id="KMQ84189.1"/>
    </source>
</evidence>
<dbReference type="Proteomes" id="UP000036403">
    <property type="component" value="Unassembled WGS sequence"/>
</dbReference>
<protein>
    <submittedName>
        <fullName evidence="2">Uncharacterized protein</fullName>
    </submittedName>
</protein>
<accession>A0A0J7K1L8</accession>
<organism evidence="2 3">
    <name type="scientific">Lasius niger</name>
    <name type="common">Black garden ant</name>
    <dbReference type="NCBI Taxonomy" id="67767"/>
    <lineage>
        <taxon>Eukaryota</taxon>
        <taxon>Metazoa</taxon>
        <taxon>Ecdysozoa</taxon>
        <taxon>Arthropoda</taxon>
        <taxon>Hexapoda</taxon>
        <taxon>Insecta</taxon>
        <taxon>Pterygota</taxon>
        <taxon>Neoptera</taxon>
        <taxon>Endopterygota</taxon>
        <taxon>Hymenoptera</taxon>
        <taxon>Apocrita</taxon>
        <taxon>Aculeata</taxon>
        <taxon>Formicoidea</taxon>
        <taxon>Formicidae</taxon>
        <taxon>Formicinae</taxon>
        <taxon>Lasius</taxon>
        <taxon>Lasius</taxon>
    </lineage>
</organism>
<dbReference type="STRING" id="67767.A0A0J7K1L8"/>
<evidence type="ECO:0000313" key="3">
    <source>
        <dbReference type="Proteomes" id="UP000036403"/>
    </source>
</evidence>
<dbReference type="EMBL" id="LBMM01017157">
    <property type="protein sequence ID" value="KMQ84189.1"/>
    <property type="molecule type" value="Genomic_DNA"/>
</dbReference>
<reference evidence="2 3" key="1">
    <citation type="submission" date="2015-04" db="EMBL/GenBank/DDBJ databases">
        <title>Lasius niger genome sequencing.</title>
        <authorList>
            <person name="Konorov E.A."/>
            <person name="Nikitin M.A."/>
            <person name="Kirill M.V."/>
            <person name="Chang P."/>
        </authorList>
    </citation>
    <scope>NUCLEOTIDE SEQUENCE [LARGE SCALE GENOMIC DNA]</scope>
    <source>
        <tissue evidence="2">Whole</tissue>
    </source>
</reference>
<dbReference type="PaxDb" id="67767-A0A0J7K1L8"/>
<name>A0A0J7K1L8_LASNI</name>
<feature type="region of interest" description="Disordered" evidence="1">
    <location>
        <begin position="106"/>
        <end position="140"/>
    </location>
</feature>
<dbReference type="PANTHER" id="PTHR33480">
    <property type="entry name" value="SET DOMAIN-CONTAINING PROTEIN-RELATED"/>
    <property type="match status" value="1"/>
</dbReference>
<sequence>MGISSKNPYVFGLSNSNPKRHRFLRATVLMRKFSNYCGAKKPSTLRDTSLRKHIATKCADMEMNETEISRVANFMGHHVDIHKNIYRQPVAKVDILSMSKVLEKAQEHESDSAPSINTSDQQDDSALNSSKNVHDTESSNVDDFMNFSARKENDSSWYLLAVMKGY</sequence>
<dbReference type="OrthoDB" id="7555478at2759"/>
<evidence type="ECO:0000256" key="1">
    <source>
        <dbReference type="SAM" id="MobiDB-lite"/>
    </source>
</evidence>
<keyword evidence="3" id="KW-1185">Reference proteome</keyword>
<feature type="compositionally biased region" description="Polar residues" evidence="1">
    <location>
        <begin position="112"/>
        <end position="131"/>
    </location>
</feature>